<evidence type="ECO:0000313" key="2">
    <source>
        <dbReference type="EMBL" id="GEU92565.1"/>
    </source>
</evidence>
<sequence>MDIKKHIIDLESFRDILHICPRVPGQPFVDLPFEEEILAFIRFLGHSAAIRTLIDVNINKLYQLWRSFAALFNKCLNGKSSGYDSLRLSQAQILWGLYQKRNIDYAYLIHQNAQQFDAMLAIELKNDEIRNSNSYKEYYAIATGEATPKPKASARRTRSSSDTSVTPPTAAASSRLKASAKGKQTAKTSKAKSLSALCEVAMTEAQQLKLVTKHSMQQTHISQPSGSGADEGTDDKGDDNEEGDGDGDEENEGDDGDDNDDEDDDGEEGDDHDADQEVVRDDDKDDDEEGGDDEHESDEETREEESFDPIPPLKTVKMKAMGRGLQGTLEVEDTHVTLTLVKPDGQQESSSVSSQFVASMLNLTLDVDMESIFETTSRIDLDRLREEAQRENDEFLRTVDENIKKIIKDQVKEQVKAQVSKILPRIEQAVNEQLKAKVLTRSSHSLGTSYALVDAYEFDKIILDTYGETVTLKGRRDDDEDKDEEPSARPDRGSKRRREGKEPKSSSTPSETATKSAGRSTTGSRSRQASTSEFAFAEEPHPEWFSQPQKPPTPDRDWNKTLPAVHGSILPWINELAKLADSCSFFNELMDTPLDFSNFIMNQIRVDTLTPELLARPTYDLMKGSCKSLIELEYHLEVVYKATTDQLDWVNPKGQQCPHNLLQPLPLIPDNRGRRVIPFAYFINNDLEYLGGGASSRKYTTSEPIDYDKHAFWGVSHWGRKRQQFYGFAVNRESARDVYSKRRIIAVTKLKIIEWHSYKHLDYITNKDKKNRLMRIDKLHKFSDETLIDVCTALDDRLKGIQMRYLPQTIWRKCDKDRAATMIQATDKRLKTKRVMRSLERFVGGRLYEGDFRMLQRTI</sequence>
<evidence type="ECO:0000256" key="1">
    <source>
        <dbReference type="SAM" id="MobiDB-lite"/>
    </source>
</evidence>
<feature type="compositionally biased region" description="Acidic residues" evidence="1">
    <location>
        <begin position="231"/>
        <end position="274"/>
    </location>
</feature>
<feature type="compositionally biased region" description="Polar residues" evidence="1">
    <location>
        <begin position="214"/>
        <end position="226"/>
    </location>
</feature>
<organism evidence="2">
    <name type="scientific">Tanacetum cinerariifolium</name>
    <name type="common">Dalmatian daisy</name>
    <name type="synonym">Chrysanthemum cinerariifolium</name>
    <dbReference type="NCBI Taxonomy" id="118510"/>
    <lineage>
        <taxon>Eukaryota</taxon>
        <taxon>Viridiplantae</taxon>
        <taxon>Streptophyta</taxon>
        <taxon>Embryophyta</taxon>
        <taxon>Tracheophyta</taxon>
        <taxon>Spermatophyta</taxon>
        <taxon>Magnoliopsida</taxon>
        <taxon>eudicotyledons</taxon>
        <taxon>Gunneridae</taxon>
        <taxon>Pentapetalae</taxon>
        <taxon>asterids</taxon>
        <taxon>campanulids</taxon>
        <taxon>Asterales</taxon>
        <taxon>Asteraceae</taxon>
        <taxon>Asteroideae</taxon>
        <taxon>Anthemideae</taxon>
        <taxon>Anthemidinae</taxon>
        <taxon>Tanacetum</taxon>
    </lineage>
</organism>
<dbReference type="AlphaFoldDB" id="A0A6L2P682"/>
<feature type="region of interest" description="Disordered" evidence="1">
    <location>
        <begin position="213"/>
        <end position="314"/>
    </location>
</feature>
<feature type="region of interest" description="Disordered" evidence="1">
    <location>
        <begin position="147"/>
        <end position="190"/>
    </location>
</feature>
<feature type="compositionally biased region" description="Acidic residues" evidence="1">
    <location>
        <begin position="283"/>
        <end position="307"/>
    </location>
</feature>
<comment type="caution">
    <text evidence="2">The sequence shown here is derived from an EMBL/GenBank/DDBJ whole genome shotgun (WGS) entry which is preliminary data.</text>
</comment>
<name>A0A6L2P682_TANCI</name>
<feature type="region of interest" description="Disordered" evidence="1">
    <location>
        <begin position="474"/>
        <end position="560"/>
    </location>
</feature>
<reference evidence="2" key="1">
    <citation type="journal article" date="2019" name="Sci. Rep.">
        <title>Draft genome of Tanacetum cinerariifolium, the natural source of mosquito coil.</title>
        <authorList>
            <person name="Yamashiro T."/>
            <person name="Shiraishi A."/>
            <person name="Satake H."/>
            <person name="Nakayama K."/>
        </authorList>
    </citation>
    <scope>NUCLEOTIDE SEQUENCE</scope>
</reference>
<feature type="compositionally biased region" description="Low complexity" evidence="1">
    <location>
        <begin position="512"/>
        <end position="532"/>
    </location>
</feature>
<feature type="compositionally biased region" description="Low complexity" evidence="1">
    <location>
        <begin position="160"/>
        <end position="183"/>
    </location>
</feature>
<protein>
    <submittedName>
        <fullName evidence="2">Uncharacterized protein</fullName>
    </submittedName>
</protein>
<dbReference type="EMBL" id="BKCJ010010657">
    <property type="protein sequence ID" value="GEU92565.1"/>
    <property type="molecule type" value="Genomic_DNA"/>
</dbReference>
<proteinExistence type="predicted"/>
<gene>
    <name evidence="2" type="ORF">Tci_064543</name>
</gene>
<feature type="compositionally biased region" description="Basic and acidic residues" evidence="1">
    <location>
        <begin position="485"/>
        <end position="504"/>
    </location>
</feature>
<accession>A0A6L2P682</accession>